<evidence type="ECO:0000256" key="2">
    <source>
        <dbReference type="ARBA" id="ARBA00023012"/>
    </source>
</evidence>
<proteinExistence type="inferred from homology"/>
<reference evidence="9" key="1">
    <citation type="submission" date="2019-08" db="EMBL/GenBank/DDBJ databases">
        <title>Complete genome sequence of a mangrove-derived Streptomyces xiamenensis.</title>
        <authorList>
            <person name="Xu J."/>
        </authorList>
    </citation>
    <scope>NUCLEOTIDE SEQUENCE</scope>
    <source>
        <strain evidence="9">318</strain>
    </source>
</reference>
<feature type="region of interest" description="Disordered" evidence="7">
    <location>
        <begin position="247"/>
        <end position="284"/>
    </location>
</feature>
<organism evidence="9 10">
    <name type="scientific">Streptomyces xiamenensis</name>
    <dbReference type="NCBI Taxonomy" id="408015"/>
    <lineage>
        <taxon>Bacteria</taxon>
        <taxon>Bacillati</taxon>
        <taxon>Actinomycetota</taxon>
        <taxon>Actinomycetes</taxon>
        <taxon>Kitasatosporales</taxon>
        <taxon>Streptomycetaceae</taxon>
        <taxon>Streptomyces</taxon>
    </lineage>
</organism>
<dbReference type="SMART" id="SM00862">
    <property type="entry name" value="Trans_reg_C"/>
    <property type="match status" value="1"/>
</dbReference>
<evidence type="ECO:0000256" key="7">
    <source>
        <dbReference type="SAM" id="MobiDB-lite"/>
    </source>
</evidence>
<dbReference type="Gene3D" id="1.25.40.10">
    <property type="entry name" value="Tetratricopeptide repeat domain"/>
    <property type="match status" value="1"/>
</dbReference>
<keyword evidence="3" id="KW-0805">Transcription regulation</keyword>
<dbReference type="GO" id="GO:0000160">
    <property type="term" value="P:phosphorelay signal transduction system"/>
    <property type="evidence" value="ECO:0007669"/>
    <property type="project" value="UniProtKB-KW"/>
</dbReference>
<dbReference type="InterPro" id="IPR027417">
    <property type="entry name" value="P-loop_NTPase"/>
</dbReference>
<evidence type="ECO:0000313" key="10">
    <source>
        <dbReference type="Proteomes" id="UP000034034"/>
    </source>
</evidence>
<evidence type="ECO:0000259" key="8">
    <source>
        <dbReference type="PROSITE" id="PS51755"/>
    </source>
</evidence>
<dbReference type="SUPFAM" id="SSF48452">
    <property type="entry name" value="TPR-like"/>
    <property type="match status" value="1"/>
</dbReference>
<feature type="DNA-binding region" description="OmpR/PhoB-type" evidence="6">
    <location>
        <begin position="1"/>
        <end position="93"/>
    </location>
</feature>
<dbReference type="InterPro" id="IPR051677">
    <property type="entry name" value="AfsR-DnrI-RedD_regulator"/>
</dbReference>
<feature type="domain" description="OmpR/PhoB-type" evidence="8">
    <location>
        <begin position="1"/>
        <end position="93"/>
    </location>
</feature>
<keyword evidence="2" id="KW-0902">Two-component regulatory system</keyword>
<dbReference type="GO" id="GO:0003677">
    <property type="term" value="F:DNA binding"/>
    <property type="evidence" value="ECO:0007669"/>
    <property type="project" value="UniProtKB-UniRule"/>
</dbReference>
<dbReference type="PANTHER" id="PTHR35807:SF1">
    <property type="entry name" value="TRANSCRIPTIONAL REGULATOR REDD"/>
    <property type="match status" value="1"/>
</dbReference>
<dbReference type="Pfam" id="PF03704">
    <property type="entry name" value="BTAD"/>
    <property type="match status" value="1"/>
</dbReference>
<dbReference type="PATRIC" id="fig|408015.6.peg.3072"/>
<dbReference type="SMART" id="SM01043">
    <property type="entry name" value="BTAD"/>
    <property type="match status" value="1"/>
</dbReference>
<dbReference type="AlphaFoldDB" id="A0A0F7FWU1"/>
<dbReference type="SUPFAM" id="SSF46894">
    <property type="entry name" value="C-terminal effector domain of the bipartite response regulators"/>
    <property type="match status" value="1"/>
</dbReference>
<dbReference type="PANTHER" id="PTHR35807">
    <property type="entry name" value="TRANSCRIPTIONAL REGULATOR REDD-RELATED"/>
    <property type="match status" value="1"/>
</dbReference>
<dbReference type="GO" id="GO:0043531">
    <property type="term" value="F:ADP binding"/>
    <property type="evidence" value="ECO:0007669"/>
    <property type="project" value="InterPro"/>
</dbReference>
<evidence type="ECO:0000313" key="9">
    <source>
        <dbReference type="EMBL" id="AKG44419.1"/>
    </source>
</evidence>
<dbReference type="PROSITE" id="PS51755">
    <property type="entry name" value="OMPR_PHOB"/>
    <property type="match status" value="1"/>
</dbReference>
<dbReference type="InterPro" id="IPR011990">
    <property type="entry name" value="TPR-like_helical_dom_sf"/>
</dbReference>
<dbReference type="STRING" id="408015.SXIM_30350"/>
<accession>A0A0F7FWU1</accession>
<comment type="similarity">
    <text evidence="1">Belongs to the AfsR/DnrI/RedD regulatory family.</text>
</comment>
<dbReference type="EMBL" id="CP009922">
    <property type="protein sequence ID" value="AKG44419.1"/>
    <property type="molecule type" value="Genomic_DNA"/>
</dbReference>
<dbReference type="InterPro" id="IPR016032">
    <property type="entry name" value="Sig_transdc_resp-reg_C-effctor"/>
</dbReference>
<sequence>MLGPLAIGRRGQDLNLGPHLRRVLLIRLLLENSRSVPVDVLCEDVWQGRPPPSAVATLYSHVSRLRDVLEPSHSRRAGHEVLARESTGYALLLPEDVRDTARFERLVVSARQLLADGRAAEARSEIDRALALWRGTALADVEHHRFAMRESARLTELRLQAVELRTEALLNEGQYEQAVLVAEDLTARHPLRERTWNLLLRSLYLSGRPADALQRFDEVRRRLGEELGVDPGPELRGTHQAILNHDIRLEHPAPRGPTRDGSRPQSERIPRHDPHDVLSRPAQLPADLSTFVGRSAQLARLRRSIDEEEAGTTTRAVQIDGAAGSGKTALAVHWAHRAADNFPDGQLFVNLRGYDQSDRPLNPADALDDFLGAFDVPQSRVPAGLDAKIAMFRSLLARRRVLVVLDNGLDEGQVRPLLPSTRGSMALVTSRAPLPGLIVTHDVRPMTLGVFSPEEARQAMARRLGADQIEAHPEAVRDIIDLCGRLPLALAIVATVAQTRPNHALPQIADELRRAGGSLDLFTGADANTDLRTVLSWSYRVLSADAARLFRLLSLSDAAWISAPAAASLAGVTTSTVRPLLEELTRQHLLGVQRPDRYVLTGLNRAYASELARRHDSAVDRRAARARLTRQFPSVNGRLGTGR</sequence>
<evidence type="ECO:0000256" key="5">
    <source>
        <dbReference type="ARBA" id="ARBA00023163"/>
    </source>
</evidence>
<keyword evidence="4 6" id="KW-0238">DNA-binding</keyword>
<evidence type="ECO:0000256" key="3">
    <source>
        <dbReference type="ARBA" id="ARBA00023015"/>
    </source>
</evidence>
<dbReference type="Proteomes" id="UP000034034">
    <property type="component" value="Chromosome"/>
</dbReference>
<dbReference type="Gene3D" id="1.10.10.10">
    <property type="entry name" value="Winged helix-like DNA-binding domain superfamily/Winged helix DNA-binding domain"/>
    <property type="match status" value="1"/>
</dbReference>
<dbReference type="Gene3D" id="3.40.50.300">
    <property type="entry name" value="P-loop containing nucleotide triphosphate hydrolases"/>
    <property type="match status" value="1"/>
</dbReference>
<dbReference type="InterPro" id="IPR005158">
    <property type="entry name" value="BTAD"/>
</dbReference>
<evidence type="ECO:0000256" key="1">
    <source>
        <dbReference type="ARBA" id="ARBA00005820"/>
    </source>
</evidence>
<name>A0A0F7FWU1_9ACTN</name>
<keyword evidence="10" id="KW-1185">Reference proteome</keyword>
<gene>
    <name evidence="9" type="ORF">SXIM_30350</name>
</gene>
<protein>
    <submittedName>
        <fullName evidence="9">Regulatory protein AfsR</fullName>
    </submittedName>
</protein>
<dbReference type="HOGENOM" id="CLU_004665_6_0_11"/>
<dbReference type="SUPFAM" id="SSF52540">
    <property type="entry name" value="P-loop containing nucleoside triphosphate hydrolases"/>
    <property type="match status" value="1"/>
</dbReference>
<dbReference type="CDD" id="cd15831">
    <property type="entry name" value="BTAD"/>
    <property type="match status" value="1"/>
</dbReference>
<feature type="compositionally biased region" description="Basic and acidic residues" evidence="7">
    <location>
        <begin position="247"/>
        <end position="278"/>
    </location>
</feature>
<dbReference type="InterPro" id="IPR036388">
    <property type="entry name" value="WH-like_DNA-bd_sf"/>
</dbReference>
<dbReference type="KEGG" id="sxi:SXIM_30350"/>
<dbReference type="InterPro" id="IPR001867">
    <property type="entry name" value="OmpR/PhoB-type_DNA-bd"/>
</dbReference>
<evidence type="ECO:0000256" key="4">
    <source>
        <dbReference type="ARBA" id="ARBA00023125"/>
    </source>
</evidence>
<dbReference type="GO" id="GO:0006355">
    <property type="term" value="P:regulation of DNA-templated transcription"/>
    <property type="evidence" value="ECO:0007669"/>
    <property type="project" value="InterPro"/>
</dbReference>
<dbReference type="PRINTS" id="PR00364">
    <property type="entry name" value="DISEASERSIST"/>
</dbReference>
<evidence type="ECO:0000256" key="6">
    <source>
        <dbReference type="PROSITE-ProRule" id="PRU01091"/>
    </source>
</evidence>
<keyword evidence="5" id="KW-0804">Transcription</keyword>